<dbReference type="AlphaFoldDB" id="A0A161JUF1"/>
<protein>
    <recommendedName>
        <fullName evidence="1">Amidohydrolase 3 domain-containing protein</fullName>
    </recommendedName>
</protein>
<dbReference type="SUPFAM" id="SSF51338">
    <property type="entry name" value="Composite domain of metallo-dependent hydrolases"/>
    <property type="match status" value="1"/>
</dbReference>
<name>A0A161JUF1_9BACI</name>
<dbReference type="Gene3D" id="3.10.310.70">
    <property type="match status" value="1"/>
</dbReference>
<evidence type="ECO:0000313" key="3">
    <source>
        <dbReference type="Proteomes" id="UP000077856"/>
    </source>
</evidence>
<dbReference type="eggNOG" id="COG1574">
    <property type="taxonomic scope" value="Bacteria"/>
</dbReference>
<dbReference type="PANTHER" id="PTHR22642:SF2">
    <property type="entry name" value="PROTEIN LONG AFTER FAR-RED 3"/>
    <property type="match status" value="1"/>
</dbReference>
<dbReference type="Proteomes" id="UP000077856">
    <property type="component" value="Chromosome"/>
</dbReference>
<dbReference type="CDD" id="cd01300">
    <property type="entry name" value="YtcJ_like"/>
    <property type="match status" value="1"/>
</dbReference>
<dbReference type="RefSeq" id="WP_019383369.1">
    <property type="nucleotide sequence ID" value="NZ_CP015506.1"/>
</dbReference>
<evidence type="ECO:0000259" key="1">
    <source>
        <dbReference type="Pfam" id="PF07969"/>
    </source>
</evidence>
<gene>
    <name evidence="2" type="ORF">A361_15200</name>
</gene>
<sequence length="603" mass="66804">MNNRLRNKLWFLIFILIPLMLILGACTEKSDVTAKKDTNSSDKKDVEASHDHASLVLKNGKVYTMEEDQPLAEAVAIKDGEIQFVGSSSDAEKYVGEDTEVIDLEGKMVSPGFMDGHTHPPGLWTSKLFEVYLAELESHVEYVQAVADFREKNPKAKIITGDGWVNGPYEQADGTNPGPKKEDLDAVVSDIPVMLYSIDKHSVWVNSKALEIAGITKDTVAPKGGMIERNPDGSPRGVLREGAMDLLADVQALSNLTDEQYKEAILEFQQEMHSFGMTGVMNMSGGDRSLKVLNELEKEGKLTMRVANAIVFGPETQPEEAVAKIQDAGNKYNSDWLSVNTVKLFADGVTEGKTALFVEPYTKNAGMGSHHHGDANWKEDTFNKMVSKLDKEDIQVHIHAIGDGAVKMGLDALELAKKENEEHNSRHTITHISAIQDSDISRMANLGVIASLQPFWFYKDQYYDLEKAMIGEKRALAMYPAREMWDAGVTIASSSDYPPTPDYRPLNAIETGATRNSPYPEEQDTDLVRNIDQALTVKEMLQSYTKNVAYQIYRENDLGSLKAGKKADMVVLGEDLTNIEPKKISETSIVYTIVDGKIVFKGE</sequence>
<dbReference type="InterPro" id="IPR011059">
    <property type="entry name" value="Metal-dep_hydrolase_composite"/>
</dbReference>
<dbReference type="InterPro" id="IPR033932">
    <property type="entry name" value="YtcJ-like"/>
</dbReference>
<evidence type="ECO:0000313" key="2">
    <source>
        <dbReference type="EMBL" id="AND40441.1"/>
    </source>
</evidence>
<organism evidence="2 3">
    <name type="scientific">Cytobacillus oceanisediminis 2691</name>
    <dbReference type="NCBI Taxonomy" id="1196031"/>
    <lineage>
        <taxon>Bacteria</taxon>
        <taxon>Bacillati</taxon>
        <taxon>Bacillota</taxon>
        <taxon>Bacilli</taxon>
        <taxon>Bacillales</taxon>
        <taxon>Bacillaceae</taxon>
        <taxon>Cytobacillus</taxon>
    </lineage>
</organism>
<dbReference type="SUPFAM" id="SSF51556">
    <property type="entry name" value="Metallo-dependent hydrolases"/>
    <property type="match status" value="1"/>
</dbReference>
<dbReference type="GO" id="GO:0016810">
    <property type="term" value="F:hydrolase activity, acting on carbon-nitrogen (but not peptide) bonds"/>
    <property type="evidence" value="ECO:0007669"/>
    <property type="project" value="InterPro"/>
</dbReference>
<dbReference type="Gene3D" id="3.20.20.140">
    <property type="entry name" value="Metal-dependent hydrolases"/>
    <property type="match status" value="1"/>
</dbReference>
<dbReference type="InterPro" id="IPR032466">
    <property type="entry name" value="Metal_Hydrolase"/>
</dbReference>
<dbReference type="STRING" id="1196031.A361_15200"/>
<reference evidence="2 3" key="1">
    <citation type="submission" date="2016-04" db="EMBL/GenBank/DDBJ databases">
        <title>Complete genome sequence of Bacillus oceanisediminis strain 2691.</title>
        <authorList>
            <person name="Jeong H."/>
            <person name="Kim H.J."/>
            <person name="Lee D.-W."/>
        </authorList>
    </citation>
    <scope>NUCLEOTIDE SEQUENCE [LARGE SCALE GENOMIC DNA]</scope>
    <source>
        <strain evidence="2 3">2691</strain>
    </source>
</reference>
<feature type="domain" description="Amidohydrolase 3" evidence="1">
    <location>
        <begin position="100"/>
        <end position="600"/>
    </location>
</feature>
<dbReference type="KEGG" id="bon:A361_15200"/>
<dbReference type="PROSITE" id="PS51257">
    <property type="entry name" value="PROKAR_LIPOPROTEIN"/>
    <property type="match status" value="1"/>
</dbReference>
<proteinExistence type="predicted"/>
<dbReference type="EMBL" id="CP015506">
    <property type="protein sequence ID" value="AND40441.1"/>
    <property type="molecule type" value="Genomic_DNA"/>
</dbReference>
<dbReference type="InterPro" id="IPR013108">
    <property type="entry name" value="Amidohydro_3"/>
</dbReference>
<dbReference type="Gene3D" id="2.30.40.10">
    <property type="entry name" value="Urease, subunit C, domain 1"/>
    <property type="match status" value="1"/>
</dbReference>
<dbReference type="PANTHER" id="PTHR22642">
    <property type="entry name" value="IMIDAZOLONEPROPIONASE"/>
    <property type="match status" value="1"/>
</dbReference>
<dbReference type="Pfam" id="PF07969">
    <property type="entry name" value="Amidohydro_3"/>
    <property type="match status" value="1"/>
</dbReference>
<accession>A0A161JUF1</accession>